<protein>
    <submittedName>
        <fullName evidence="3">MerP protein</fullName>
    </submittedName>
</protein>
<evidence type="ECO:0000256" key="1">
    <source>
        <dbReference type="SAM" id="SignalP"/>
    </source>
</evidence>
<sequence length="118" mass="13090">MTKEKMLLLSMLIALMSMSANAQTQPKNQETVSIKTSAVCDMCKKTMEKAMAYEKGVKSSSLDVKSKVLTVVFDSRKTNADNVRKAVTETGYDADDKPAQERAYNRLDDCCKKEAGDH</sequence>
<organism evidence="3 4">
    <name type="scientific">Pontibacter diazotrophicus</name>
    <dbReference type="NCBI Taxonomy" id="1400979"/>
    <lineage>
        <taxon>Bacteria</taxon>
        <taxon>Pseudomonadati</taxon>
        <taxon>Bacteroidota</taxon>
        <taxon>Cytophagia</taxon>
        <taxon>Cytophagales</taxon>
        <taxon>Hymenobacteraceae</taxon>
        <taxon>Pontibacter</taxon>
    </lineage>
</organism>
<keyword evidence="4" id="KW-1185">Reference proteome</keyword>
<dbReference type="RefSeq" id="WP_115564847.1">
    <property type="nucleotide sequence ID" value="NZ_QRGR01000007.1"/>
</dbReference>
<dbReference type="EMBL" id="QRGR01000007">
    <property type="protein sequence ID" value="RDV15775.1"/>
    <property type="molecule type" value="Genomic_DNA"/>
</dbReference>
<gene>
    <name evidence="3" type="ORF">DXT99_07140</name>
</gene>
<evidence type="ECO:0000313" key="4">
    <source>
        <dbReference type="Proteomes" id="UP000256708"/>
    </source>
</evidence>
<dbReference type="PROSITE" id="PS50846">
    <property type="entry name" value="HMA_2"/>
    <property type="match status" value="1"/>
</dbReference>
<dbReference type="AlphaFoldDB" id="A0A3D8LED8"/>
<dbReference type="Pfam" id="PF00403">
    <property type="entry name" value="HMA"/>
    <property type="match status" value="1"/>
</dbReference>
<accession>A0A3D8LED8</accession>
<feature type="signal peptide" evidence="1">
    <location>
        <begin position="1"/>
        <end position="22"/>
    </location>
</feature>
<dbReference type="SUPFAM" id="SSF55008">
    <property type="entry name" value="HMA, heavy metal-associated domain"/>
    <property type="match status" value="1"/>
</dbReference>
<dbReference type="InterPro" id="IPR036163">
    <property type="entry name" value="HMA_dom_sf"/>
</dbReference>
<evidence type="ECO:0000259" key="2">
    <source>
        <dbReference type="PROSITE" id="PS50846"/>
    </source>
</evidence>
<feature type="chain" id="PRO_5017778616" evidence="1">
    <location>
        <begin position="23"/>
        <end position="118"/>
    </location>
</feature>
<comment type="caution">
    <text evidence="3">The sequence shown here is derived from an EMBL/GenBank/DDBJ whole genome shotgun (WGS) entry which is preliminary data.</text>
</comment>
<dbReference type="GO" id="GO:0046872">
    <property type="term" value="F:metal ion binding"/>
    <property type="evidence" value="ECO:0007669"/>
    <property type="project" value="InterPro"/>
</dbReference>
<feature type="domain" description="HMA" evidence="2">
    <location>
        <begin position="29"/>
        <end position="95"/>
    </location>
</feature>
<keyword evidence="1" id="KW-0732">Signal</keyword>
<name>A0A3D8LED8_9BACT</name>
<dbReference type="OrthoDB" id="5513217at2"/>
<dbReference type="Proteomes" id="UP000256708">
    <property type="component" value="Unassembled WGS sequence"/>
</dbReference>
<dbReference type="InterPro" id="IPR006121">
    <property type="entry name" value="HMA_dom"/>
</dbReference>
<dbReference type="Gene3D" id="3.30.70.100">
    <property type="match status" value="1"/>
</dbReference>
<reference evidence="4" key="1">
    <citation type="submission" date="2018-08" db="EMBL/GenBank/DDBJ databases">
        <authorList>
            <person name="Liu Z.-W."/>
            <person name="Du Z.-J."/>
        </authorList>
    </citation>
    <scope>NUCLEOTIDE SEQUENCE [LARGE SCALE GENOMIC DNA]</scope>
    <source>
        <strain evidence="4">H4X</strain>
    </source>
</reference>
<evidence type="ECO:0000313" key="3">
    <source>
        <dbReference type="EMBL" id="RDV15775.1"/>
    </source>
</evidence>
<dbReference type="CDD" id="cd00371">
    <property type="entry name" value="HMA"/>
    <property type="match status" value="1"/>
</dbReference>
<proteinExistence type="predicted"/>